<dbReference type="SUPFAM" id="SSF81383">
    <property type="entry name" value="F-box domain"/>
    <property type="match status" value="1"/>
</dbReference>
<dbReference type="InterPro" id="IPR050796">
    <property type="entry name" value="SCF_F-box_component"/>
</dbReference>
<dbReference type="NCBIfam" id="TIGR01640">
    <property type="entry name" value="F_box_assoc_1"/>
    <property type="match status" value="1"/>
</dbReference>
<dbReference type="Proteomes" id="UP000231279">
    <property type="component" value="Unassembled WGS sequence"/>
</dbReference>
<dbReference type="STRING" id="429701.A0A2G9HL48"/>
<gene>
    <name evidence="2" type="ORF">CDL12_09318</name>
</gene>
<dbReference type="InterPro" id="IPR001810">
    <property type="entry name" value="F-box_dom"/>
</dbReference>
<feature type="domain" description="F-box" evidence="1">
    <location>
        <begin position="1"/>
        <end position="46"/>
    </location>
</feature>
<dbReference type="SMART" id="SM00256">
    <property type="entry name" value="FBOX"/>
    <property type="match status" value="1"/>
</dbReference>
<protein>
    <recommendedName>
        <fullName evidence="1">F-box domain-containing protein</fullName>
    </recommendedName>
</protein>
<proteinExistence type="predicted"/>
<dbReference type="Pfam" id="PF07734">
    <property type="entry name" value="FBA_1"/>
    <property type="match status" value="1"/>
</dbReference>
<dbReference type="Pfam" id="PF00646">
    <property type="entry name" value="F-box"/>
    <property type="match status" value="1"/>
</dbReference>
<dbReference type="InterPro" id="IPR006527">
    <property type="entry name" value="F-box-assoc_dom_typ1"/>
</dbReference>
<comment type="caution">
    <text evidence="2">The sequence shown here is derived from an EMBL/GenBank/DDBJ whole genome shotgun (WGS) entry which is preliminary data.</text>
</comment>
<organism evidence="2 3">
    <name type="scientific">Handroanthus impetiginosus</name>
    <dbReference type="NCBI Taxonomy" id="429701"/>
    <lineage>
        <taxon>Eukaryota</taxon>
        <taxon>Viridiplantae</taxon>
        <taxon>Streptophyta</taxon>
        <taxon>Embryophyta</taxon>
        <taxon>Tracheophyta</taxon>
        <taxon>Spermatophyta</taxon>
        <taxon>Magnoliopsida</taxon>
        <taxon>eudicotyledons</taxon>
        <taxon>Gunneridae</taxon>
        <taxon>Pentapetalae</taxon>
        <taxon>asterids</taxon>
        <taxon>lamiids</taxon>
        <taxon>Lamiales</taxon>
        <taxon>Bignoniaceae</taxon>
        <taxon>Crescentiina</taxon>
        <taxon>Tabebuia alliance</taxon>
        <taxon>Handroanthus</taxon>
    </lineage>
</organism>
<dbReference type="PROSITE" id="PS50181">
    <property type="entry name" value="FBOX"/>
    <property type="match status" value="1"/>
</dbReference>
<dbReference type="OrthoDB" id="591557at2759"/>
<name>A0A2G9HL48_9LAMI</name>
<dbReference type="CDD" id="cd22157">
    <property type="entry name" value="F-box_AtFBW1-like"/>
    <property type="match status" value="1"/>
</dbReference>
<dbReference type="PANTHER" id="PTHR31672:SF13">
    <property type="entry name" value="F-BOX PROTEIN CPR30-LIKE"/>
    <property type="match status" value="1"/>
</dbReference>
<reference evidence="3" key="1">
    <citation type="journal article" date="2018" name="Gigascience">
        <title>Genome assembly of the Pink Ipe (Handroanthus impetiginosus, Bignoniaceae), a highly valued, ecologically keystone Neotropical timber forest tree.</title>
        <authorList>
            <person name="Silva-Junior O.B."/>
            <person name="Grattapaglia D."/>
            <person name="Novaes E."/>
            <person name="Collevatti R.G."/>
        </authorList>
    </citation>
    <scope>NUCLEOTIDE SEQUENCE [LARGE SCALE GENOMIC DNA]</scope>
    <source>
        <strain evidence="3">cv. UFG-1</strain>
    </source>
</reference>
<dbReference type="Gene3D" id="1.20.1280.50">
    <property type="match status" value="1"/>
</dbReference>
<dbReference type="EMBL" id="NKXS01001545">
    <property type="protein sequence ID" value="PIN18020.1"/>
    <property type="molecule type" value="Genomic_DNA"/>
</dbReference>
<dbReference type="InterPro" id="IPR017451">
    <property type="entry name" value="F-box-assoc_interact_dom"/>
</dbReference>
<evidence type="ECO:0000313" key="3">
    <source>
        <dbReference type="Proteomes" id="UP000231279"/>
    </source>
</evidence>
<sequence length="341" mass="38034">MVKPELPQEILFDIFSRLPAKSVGKCRCLSKQWCALLSTPQFIKSHLNQKTHQENLILITQFEALHTIATIKDNAVSRKLELPSNWWEVVGSCDGLVLLINEEDEKILLNPITLQQVKVPDSPLALKGWESFSMDGFGYDRYTDDYKIVTLSYYKPDCEDTFVDVYSVKKGVWKRVESSRYDHAVPDLLSGAFVNGAIHWLASGKESGQPSVIIAFNFANEVFDEIPAPNDAGKFVFNILGVLGGRLCMIDTRSQDVWIMEEYGVKDSCTKFSIEVDDDLGISRPLCFIGEEEVVFVTEGDRLVVYNLKEGTLRVMVVDGASAKFVDGGAFVGSLVSPALN</sequence>
<dbReference type="PANTHER" id="PTHR31672">
    <property type="entry name" value="BNACNNG10540D PROTEIN"/>
    <property type="match status" value="1"/>
</dbReference>
<evidence type="ECO:0000259" key="1">
    <source>
        <dbReference type="PROSITE" id="PS50181"/>
    </source>
</evidence>
<accession>A0A2G9HL48</accession>
<keyword evidence="3" id="KW-1185">Reference proteome</keyword>
<evidence type="ECO:0000313" key="2">
    <source>
        <dbReference type="EMBL" id="PIN18020.1"/>
    </source>
</evidence>
<dbReference type="InterPro" id="IPR036047">
    <property type="entry name" value="F-box-like_dom_sf"/>
</dbReference>
<dbReference type="AlphaFoldDB" id="A0A2G9HL48"/>